<reference evidence="2 3" key="1">
    <citation type="submission" date="2020-07" db="EMBL/GenBank/DDBJ databases">
        <authorList>
            <person name="Feng X."/>
        </authorList>
    </citation>
    <scope>NUCLEOTIDE SEQUENCE [LARGE SCALE GENOMIC DNA]</scope>
    <source>
        <strain evidence="2 3">JCM23202</strain>
    </source>
</reference>
<dbReference type="Pfam" id="PF13185">
    <property type="entry name" value="GAF_2"/>
    <property type="match status" value="1"/>
</dbReference>
<evidence type="ECO:0000313" key="2">
    <source>
        <dbReference type="EMBL" id="MBC2606626.1"/>
    </source>
</evidence>
<accession>A0A7X1B6M5</accession>
<dbReference type="Gene3D" id="3.30.450.40">
    <property type="match status" value="1"/>
</dbReference>
<evidence type="ECO:0000313" key="3">
    <source>
        <dbReference type="Proteomes" id="UP000526501"/>
    </source>
</evidence>
<dbReference type="Proteomes" id="UP000526501">
    <property type="component" value="Unassembled WGS sequence"/>
</dbReference>
<dbReference type="RefSeq" id="WP_185660494.1">
    <property type="nucleotide sequence ID" value="NZ_CAWPOO010000012.1"/>
</dbReference>
<keyword evidence="3" id="KW-1185">Reference proteome</keyword>
<protein>
    <submittedName>
        <fullName evidence="2">GAF domain-containing protein</fullName>
    </submittedName>
</protein>
<dbReference type="InterPro" id="IPR029016">
    <property type="entry name" value="GAF-like_dom_sf"/>
</dbReference>
<dbReference type="AlphaFoldDB" id="A0A7X1B6M5"/>
<proteinExistence type="predicted"/>
<name>A0A7X1B6M5_9BACT</name>
<sequence>MTPTAETPTKKSFIKVTEVWIPNGSRTSLELSSGIYGDLEEFKESSRDESFVFDEGLPGKAWATGQPVVLTEFNDDNFKRTEAAHKAGLTCGVAIPVFAGEFVMGVVTFFCGEDGFHAGALEVWRSLRTFPFEIVLEDGYYGSLDDFAFISRKTRFRSGFGLPGLAIEQRLPVVLGDLANSGVFARSFDASRAEMTTALALPCLGGNQGDTVVCLLSSEHMPIAKRYEVWVPEDDDSECLRLHSALCSIDPDWEEMAEDIRVQKGLGVLGQTWLTGIPRTSESLEADLCPVATKAKEMGLRNMVTFPFMERGFLKAVVAWYF</sequence>
<evidence type="ECO:0000259" key="1">
    <source>
        <dbReference type="Pfam" id="PF13185"/>
    </source>
</evidence>
<dbReference type="SUPFAM" id="SSF55781">
    <property type="entry name" value="GAF domain-like"/>
    <property type="match status" value="1"/>
</dbReference>
<comment type="caution">
    <text evidence="2">The sequence shown here is derived from an EMBL/GenBank/DDBJ whole genome shotgun (WGS) entry which is preliminary data.</text>
</comment>
<dbReference type="EMBL" id="JACHVC010000012">
    <property type="protein sequence ID" value="MBC2606626.1"/>
    <property type="molecule type" value="Genomic_DNA"/>
</dbReference>
<feature type="domain" description="GAF" evidence="1">
    <location>
        <begin position="36"/>
        <end position="127"/>
    </location>
</feature>
<gene>
    <name evidence="2" type="ORF">H5P27_11290</name>
</gene>
<dbReference type="InterPro" id="IPR003018">
    <property type="entry name" value="GAF"/>
</dbReference>
<organism evidence="2 3">
    <name type="scientific">Pelagicoccus albus</name>
    <dbReference type="NCBI Taxonomy" id="415222"/>
    <lineage>
        <taxon>Bacteria</taxon>
        <taxon>Pseudomonadati</taxon>
        <taxon>Verrucomicrobiota</taxon>
        <taxon>Opitutia</taxon>
        <taxon>Puniceicoccales</taxon>
        <taxon>Pelagicoccaceae</taxon>
        <taxon>Pelagicoccus</taxon>
    </lineage>
</organism>